<dbReference type="PANTHER" id="PTHR43673">
    <property type="entry name" value="NAD(P)H NITROREDUCTASE YDGI-RELATED"/>
    <property type="match status" value="1"/>
</dbReference>
<dbReference type="Proteomes" id="UP000000333">
    <property type="component" value="Chromosome"/>
</dbReference>
<name>E1QYP7_OLSUV</name>
<dbReference type="KEGG" id="ols:Olsu_0387"/>
<keyword evidence="5" id="KW-0560">Oxidoreductase</keyword>
<keyword evidence="8" id="KW-1185">Reference proteome</keyword>
<dbReference type="Gene3D" id="3.40.109.10">
    <property type="entry name" value="NADH Oxidase"/>
    <property type="match status" value="1"/>
</dbReference>
<organism evidence="7 8">
    <name type="scientific">Olsenella uli (strain ATCC 49627 / DSM 7084 / CCUG 31166 / CIP 109912 / JCM 12494 / LMG 11480 / NCIMB 702895 / VPI D76D-27C)</name>
    <name type="common">Lactobacillus uli</name>
    <dbReference type="NCBI Taxonomy" id="633147"/>
    <lineage>
        <taxon>Bacteria</taxon>
        <taxon>Bacillati</taxon>
        <taxon>Actinomycetota</taxon>
        <taxon>Coriobacteriia</taxon>
        <taxon>Coriobacteriales</taxon>
        <taxon>Atopobiaceae</taxon>
        <taxon>Olsenella</taxon>
    </lineage>
</organism>
<accession>E1QYP7</accession>
<proteinExistence type="inferred from homology"/>
<keyword evidence="3" id="KW-0285">Flavoprotein</keyword>
<dbReference type="STRING" id="633147.Olsu_0387"/>
<dbReference type="eggNOG" id="COG0778">
    <property type="taxonomic scope" value="Bacteria"/>
</dbReference>
<dbReference type="RefSeq" id="WP_013251263.1">
    <property type="nucleotide sequence ID" value="NC_014363.1"/>
</dbReference>
<feature type="domain" description="Nitroreductase" evidence="6">
    <location>
        <begin position="7"/>
        <end position="60"/>
    </location>
</feature>
<dbReference type="CDD" id="cd20609">
    <property type="entry name" value="nitroreductase"/>
    <property type="match status" value="1"/>
</dbReference>
<dbReference type="GeneID" id="78511842"/>
<evidence type="ECO:0000259" key="6">
    <source>
        <dbReference type="Pfam" id="PF00881"/>
    </source>
</evidence>
<feature type="domain" description="Nitroreductase" evidence="6">
    <location>
        <begin position="68"/>
        <end position="146"/>
    </location>
</feature>
<dbReference type="AlphaFoldDB" id="E1QYP7"/>
<dbReference type="Pfam" id="PF00881">
    <property type="entry name" value="Nitroreductase"/>
    <property type="match status" value="2"/>
</dbReference>
<dbReference type="PATRIC" id="fig|633147.7.peg.1175"/>
<gene>
    <name evidence="7" type="ordered locus">Olsu_0387</name>
</gene>
<dbReference type="InterPro" id="IPR029479">
    <property type="entry name" value="Nitroreductase"/>
</dbReference>
<evidence type="ECO:0000256" key="5">
    <source>
        <dbReference type="ARBA" id="ARBA00023002"/>
    </source>
</evidence>
<dbReference type="SUPFAM" id="SSF55469">
    <property type="entry name" value="FMN-dependent nitroreductase-like"/>
    <property type="match status" value="1"/>
</dbReference>
<sequence>MDFMQLARERYSCKKFDGRKVDESLLQQILEAGRLAPTAKNLQEQHVYILESADALAKFDGASPCRYGASTVLLVAFDSENVFTYPGNAHDSGVEDAAIVATHMMLAAKSLGVDSCWVNFFDPDALAATLALPKGEIILMALDLGYPAEGTKPLANHGNRKALEETVTRL</sequence>
<evidence type="ECO:0000256" key="2">
    <source>
        <dbReference type="ARBA" id="ARBA00007118"/>
    </source>
</evidence>
<dbReference type="EMBL" id="CP002106">
    <property type="protein sequence ID" value="ADK67511.1"/>
    <property type="molecule type" value="Genomic_DNA"/>
</dbReference>
<evidence type="ECO:0000256" key="1">
    <source>
        <dbReference type="ARBA" id="ARBA00001917"/>
    </source>
</evidence>
<dbReference type="InterPro" id="IPR000415">
    <property type="entry name" value="Nitroreductase-like"/>
</dbReference>
<reference evidence="7 8" key="1">
    <citation type="journal article" date="2010" name="Stand. Genomic Sci.">
        <title>Complete genome sequence of Olsenella uli type strain (VPI D76D-27C).</title>
        <authorList>
            <person name="Goker M."/>
            <person name="Held B."/>
            <person name="Lucas S."/>
            <person name="Nolan M."/>
            <person name="Yasawong M."/>
            <person name="Glavina Del Rio T."/>
            <person name="Tice H."/>
            <person name="Cheng J.F."/>
            <person name="Bruce D."/>
            <person name="Detter J.C."/>
            <person name="Tapia R."/>
            <person name="Han C."/>
            <person name="Goodwin L."/>
            <person name="Pitluck S."/>
            <person name="Liolios K."/>
            <person name="Ivanova N."/>
            <person name="Mavromatis K."/>
            <person name="Mikhailova N."/>
            <person name="Pati A."/>
            <person name="Chen A."/>
            <person name="Palaniappan K."/>
            <person name="Land M."/>
            <person name="Hauser L."/>
            <person name="Chang Y.J."/>
            <person name="Jeffries C.D."/>
            <person name="Rohde M."/>
            <person name="Sikorski J."/>
            <person name="Pukall R."/>
            <person name="Woyke T."/>
            <person name="Bristow J."/>
            <person name="Eisen J.A."/>
            <person name="Markowitz V."/>
            <person name="Hugenholtz P."/>
            <person name="Kyrpides N.C."/>
            <person name="Klenk H.P."/>
            <person name="Lapidus A."/>
        </authorList>
    </citation>
    <scope>NUCLEOTIDE SEQUENCE [LARGE SCALE GENOMIC DNA]</scope>
    <source>
        <strain evidence="8">ATCC 49627 / DSM 7084 / CIP 109912 / JCM 12494 / NCIMB 702895 / VPI D76D-27C</strain>
    </source>
</reference>
<evidence type="ECO:0000256" key="4">
    <source>
        <dbReference type="ARBA" id="ARBA00022643"/>
    </source>
</evidence>
<comment type="cofactor">
    <cofactor evidence="1">
        <name>FMN</name>
        <dbReference type="ChEBI" id="CHEBI:58210"/>
    </cofactor>
</comment>
<evidence type="ECO:0000256" key="3">
    <source>
        <dbReference type="ARBA" id="ARBA00022630"/>
    </source>
</evidence>
<comment type="similarity">
    <text evidence="2">Belongs to the nitroreductase family.</text>
</comment>
<keyword evidence="4" id="KW-0288">FMN</keyword>
<evidence type="ECO:0000313" key="8">
    <source>
        <dbReference type="Proteomes" id="UP000000333"/>
    </source>
</evidence>
<dbReference type="HOGENOM" id="CLU_070764_7_1_11"/>
<dbReference type="OrthoDB" id="9798230at2"/>
<dbReference type="PANTHER" id="PTHR43673:SF2">
    <property type="entry name" value="NITROREDUCTASE"/>
    <property type="match status" value="1"/>
</dbReference>
<evidence type="ECO:0000313" key="7">
    <source>
        <dbReference type="EMBL" id="ADK67511.1"/>
    </source>
</evidence>
<protein>
    <submittedName>
        <fullName evidence="7">Nitroreductase</fullName>
    </submittedName>
</protein>
<dbReference type="GO" id="GO:0016491">
    <property type="term" value="F:oxidoreductase activity"/>
    <property type="evidence" value="ECO:0007669"/>
    <property type="project" value="UniProtKB-KW"/>
</dbReference>